<protein>
    <recommendedName>
        <fullName evidence="1">Endonuclease/exonuclease/phosphatase domain-containing protein</fullName>
    </recommendedName>
</protein>
<keyword evidence="3" id="KW-1185">Reference proteome</keyword>
<accession>A0A919RD69</accession>
<sequence length="98" mass="11192">MRIMTLNVWARHGDWPRRRKVLAAGLRALRPDLVAFQEVVRTADYDQVADLLGSAYHVVHQHNGEADGTRAAIASRWPVGRVRQLRMPVTLSPRTILW</sequence>
<dbReference type="Proteomes" id="UP000655287">
    <property type="component" value="Unassembled WGS sequence"/>
</dbReference>
<dbReference type="InterPro" id="IPR005135">
    <property type="entry name" value="Endo/exonuclease/phosphatase"/>
</dbReference>
<dbReference type="SUPFAM" id="SSF56219">
    <property type="entry name" value="DNase I-like"/>
    <property type="match status" value="1"/>
</dbReference>
<proteinExistence type="predicted"/>
<evidence type="ECO:0000313" key="2">
    <source>
        <dbReference type="EMBL" id="GII81892.1"/>
    </source>
</evidence>
<feature type="domain" description="Endonuclease/exonuclease/phosphatase" evidence="1">
    <location>
        <begin position="4"/>
        <end position="85"/>
    </location>
</feature>
<evidence type="ECO:0000313" key="3">
    <source>
        <dbReference type="Proteomes" id="UP000655287"/>
    </source>
</evidence>
<gene>
    <name evidence="2" type="ORF">Sru01_68740</name>
</gene>
<dbReference type="EMBL" id="BOOU01000116">
    <property type="protein sequence ID" value="GII81892.1"/>
    <property type="molecule type" value="Genomic_DNA"/>
</dbReference>
<dbReference type="InterPro" id="IPR036691">
    <property type="entry name" value="Endo/exonu/phosph_ase_sf"/>
</dbReference>
<name>A0A919RD69_9ACTN</name>
<dbReference type="AlphaFoldDB" id="A0A919RD69"/>
<organism evidence="2 3">
    <name type="scientific">Sphaerisporangium rufum</name>
    <dbReference type="NCBI Taxonomy" id="1381558"/>
    <lineage>
        <taxon>Bacteria</taxon>
        <taxon>Bacillati</taxon>
        <taxon>Actinomycetota</taxon>
        <taxon>Actinomycetes</taxon>
        <taxon>Streptosporangiales</taxon>
        <taxon>Streptosporangiaceae</taxon>
        <taxon>Sphaerisporangium</taxon>
    </lineage>
</organism>
<reference evidence="2" key="1">
    <citation type="submission" date="2021-01" db="EMBL/GenBank/DDBJ databases">
        <title>Whole genome shotgun sequence of Sphaerisporangium rufum NBRC 109079.</title>
        <authorList>
            <person name="Komaki H."/>
            <person name="Tamura T."/>
        </authorList>
    </citation>
    <scope>NUCLEOTIDE SEQUENCE</scope>
    <source>
        <strain evidence="2">NBRC 109079</strain>
    </source>
</reference>
<dbReference type="Pfam" id="PF03372">
    <property type="entry name" value="Exo_endo_phos"/>
    <property type="match status" value="1"/>
</dbReference>
<evidence type="ECO:0000259" key="1">
    <source>
        <dbReference type="Pfam" id="PF03372"/>
    </source>
</evidence>
<dbReference type="GO" id="GO:0003824">
    <property type="term" value="F:catalytic activity"/>
    <property type="evidence" value="ECO:0007669"/>
    <property type="project" value="InterPro"/>
</dbReference>
<comment type="caution">
    <text evidence="2">The sequence shown here is derived from an EMBL/GenBank/DDBJ whole genome shotgun (WGS) entry which is preliminary data.</text>
</comment>
<dbReference type="Gene3D" id="3.60.10.10">
    <property type="entry name" value="Endonuclease/exonuclease/phosphatase"/>
    <property type="match status" value="1"/>
</dbReference>